<evidence type="ECO:0000313" key="24">
    <source>
        <dbReference type="Ensembl" id="ENSCSEP00000009795.1"/>
    </source>
</evidence>
<feature type="coiled-coil region" evidence="19">
    <location>
        <begin position="756"/>
        <end position="783"/>
    </location>
</feature>
<dbReference type="Gene3D" id="1.10.510.10">
    <property type="entry name" value="Transferase(Phosphotransferase) domain 1"/>
    <property type="match status" value="2"/>
</dbReference>
<dbReference type="GO" id="GO:0007601">
    <property type="term" value="P:visual perception"/>
    <property type="evidence" value="ECO:0007669"/>
    <property type="project" value="UniProtKB-KW"/>
</dbReference>
<evidence type="ECO:0000313" key="25">
    <source>
        <dbReference type="Proteomes" id="UP000265120"/>
    </source>
</evidence>
<comment type="similarity">
    <text evidence="17">Belongs to the adenylyl cyclase class-4/guanylyl cyclase family.</text>
</comment>
<evidence type="ECO:0000256" key="6">
    <source>
        <dbReference type="ARBA" id="ARBA00022729"/>
    </source>
</evidence>
<feature type="transmembrane region" description="Helical" evidence="20">
    <location>
        <begin position="437"/>
        <end position="457"/>
    </location>
</feature>
<dbReference type="CDD" id="cd07302">
    <property type="entry name" value="CHD"/>
    <property type="match status" value="1"/>
</dbReference>
<dbReference type="PANTHER" id="PTHR11920:SF228">
    <property type="entry name" value="RETINAL GUANYLYL CYCLASE 1"/>
    <property type="match status" value="1"/>
</dbReference>
<dbReference type="AlphaFoldDB" id="A0A3P8VBG1"/>
<dbReference type="GO" id="GO:0005929">
    <property type="term" value="C:cilium"/>
    <property type="evidence" value="ECO:0007669"/>
    <property type="project" value="UniProtKB-SubCell"/>
</dbReference>
<keyword evidence="16" id="KW-0844">Vision</keyword>
<keyword evidence="5 20" id="KW-0812">Transmembrane</keyword>
<dbReference type="STRING" id="244447.ENSCSEP00000009795"/>
<evidence type="ECO:0000256" key="4">
    <source>
        <dbReference type="ARBA" id="ARBA00022606"/>
    </source>
</evidence>
<dbReference type="Gene3D" id="3.30.70.1230">
    <property type="entry name" value="Nucleotide cyclase"/>
    <property type="match status" value="1"/>
</dbReference>
<keyword evidence="14" id="KW-0966">Cell projection</keyword>
<feature type="chain" id="PRO_5017962067" description="Guanylate cyclase" evidence="21">
    <location>
        <begin position="23"/>
        <end position="1038"/>
    </location>
</feature>
<dbReference type="InterPro" id="IPR050401">
    <property type="entry name" value="Cyclic_nucleotide_synthase"/>
</dbReference>
<evidence type="ECO:0000256" key="7">
    <source>
        <dbReference type="ARBA" id="ARBA00022741"/>
    </source>
</evidence>
<dbReference type="InterPro" id="IPR028082">
    <property type="entry name" value="Peripla_BP_I"/>
</dbReference>
<sequence length="1038" mass="115588">MQVPPLLLWLSLGLLSIEDVQGATFKLALVGPWSCDPMFSRAMPTAAANLALSRLRNDVSLSRGYWYDLKLLNEDCSSSKALMELGGMEGYGHAYIGPFNPALCNAASLWTQHWEAGLASPGCLDGNWPNLPPVTPPSRVLFTVLRFFRWAHVGIIAAPSNIWQSTGQEVASALRALGLPVGPVLTMETMSRAAARNALKVIREADKVKVVIMCMSSVLIGGEDQRELLLAALDMGMVSDGFVFIPYDTLLYAMPHQGIVFPQLTNDTRLRHAYSSVLTITMASDQSFYEAFRQAQLSREIRSVIAPTEVSPFFGTIFNMVYFVAKAVEERRQAGGGRWVIGNQLVQSEGGFEFQGFNQVLYGGKQGRGLQARYVVLDSDGDCLVPTHSIAPTHTDGEVGSLRPLSHSFIFPGGKPPAASFCWFSPEDACTGGVDTVTMFFLFLLLCALIGAFVFWFRKYKQRGGFTKVVLTLDDVKLNDESIMRSIVEMKTPLRSVARSYILTTPESSNIAMLEGDWVWMKKIPVGKSMTALNQNTQRLFSYLRDMRHENLNSYLGLFWDSGIFAMVVEHCPRGSLADLLADSSIRLDWMFKSSLLMDLIKVLMQFESWSMKLKVLVSVCLLRVRLLRVRLLPLLPVSLSLCVSELLWTAPELLRSPIRGGSFDGDIFSFAIIVQEVISRTPPYAMIDMPAHEIVDRLKKPLPLFRPIVSIDESPTECFNLMIECWHEDPSKRPNFNDIFKQFRIINKGKKANIIDSMLRMLEQYSANLEDLIRERTDELEIERNKTEKLIGQLLPKSVAHALKKGKPVQPEHYSDSTLYFSDIVGFTTISALSEPIEVVDLLNDLYTMFDAIIASHDVYKVETIGDAYMVASGVPNRNGTRHAAEVANMSLDILHSIGAFKIKHMPEIKVKIRIGLHSGPVVAGVVGLTMPRYCLFGDTVTTAAQMEATGLPYRIHISLYTVKVLTSLKLGYHFDTRKAKVKGDEDTYWLIGRDGFNKPLPVPPDLTGGATGHGISVDEIPVARRQKFLARQGIKK</sequence>
<dbReference type="SUPFAM" id="SSF56112">
    <property type="entry name" value="Protein kinase-like (PK-like)"/>
    <property type="match status" value="1"/>
</dbReference>
<evidence type="ECO:0000259" key="23">
    <source>
        <dbReference type="PROSITE" id="PS50125"/>
    </source>
</evidence>
<keyword evidence="9 20" id="KW-1133">Transmembrane helix</keyword>
<dbReference type="GO" id="GO:0035556">
    <property type="term" value="P:intracellular signal transduction"/>
    <property type="evidence" value="ECO:0007669"/>
    <property type="project" value="InterPro"/>
</dbReference>
<dbReference type="GO" id="GO:0007168">
    <property type="term" value="P:receptor guanylyl cyclase signaling pathway"/>
    <property type="evidence" value="ECO:0007669"/>
    <property type="project" value="TreeGrafter"/>
</dbReference>
<evidence type="ECO:0000256" key="1">
    <source>
        <dbReference type="ARBA" id="ARBA00001436"/>
    </source>
</evidence>
<dbReference type="InterPro" id="IPR001828">
    <property type="entry name" value="ANF_lig-bd_rcpt"/>
</dbReference>
<dbReference type="InParanoid" id="A0A3P8VBG1"/>
<dbReference type="GO" id="GO:0004016">
    <property type="term" value="F:adenylate cyclase activity"/>
    <property type="evidence" value="ECO:0007669"/>
    <property type="project" value="TreeGrafter"/>
</dbReference>
<evidence type="ECO:0000256" key="17">
    <source>
        <dbReference type="RuleBase" id="RU000405"/>
    </source>
</evidence>
<reference evidence="24" key="2">
    <citation type="submission" date="2025-08" db="UniProtKB">
        <authorList>
            <consortium name="Ensembl"/>
        </authorList>
    </citation>
    <scope>IDENTIFICATION</scope>
</reference>
<dbReference type="InterPro" id="IPR000719">
    <property type="entry name" value="Prot_kinase_dom"/>
</dbReference>
<dbReference type="GO" id="GO:0005789">
    <property type="term" value="C:endoplasmic reticulum membrane"/>
    <property type="evidence" value="ECO:0007669"/>
    <property type="project" value="UniProtKB-SubCell"/>
</dbReference>
<evidence type="ECO:0000256" key="15">
    <source>
        <dbReference type="ARBA" id="ARBA00023293"/>
    </source>
</evidence>
<keyword evidence="4" id="KW-0716">Sensory transduction</keyword>
<evidence type="ECO:0000256" key="20">
    <source>
        <dbReference type="SAM" id="Phobius"/>
    </source>
</evidence>
<dbReference type="SUPFAM" id="SSF55073">
    <property type="entry name" value="Nucleotide cyclase"/>
    <property type="match status" value="1"/>
</dbReference>
<dbReference type="SMART" id="SM00044">
    <property type="entry name" value="CYCc"/>
    <property type="match status" value="1"/>
</dbReference>
<evidence type="ECO:0000256" key="19">
    <source>
        <dbReference type="SAM" id="Coils"/>
    </source>
</evidence>
<keyword evidence="11 20" id="KW-0472">Membrane</keyword>
<evidence type="ECO:0000259" key="22">
    <source>
        <dbReference type="PROSITE" id="PS50011"/>
    </source>
</evidence>
<dbReference type="Pfam" id="PF07714">
    <property type="entry name" value="PK_Tyr_Ser-Thr"/>
    <property type="match status" value="1"/>
</dbReference>
<dbReference type="Gene3D" id="6.10.250.780">
    <property type="match status" value="1"/>
</dbReference>
<feature type="domain" description="Guanylate cyclase" evidence="23">
    <location>
        <begin position="819"/>
        <end position="949"/>
    </location>
</feature>
<dbReference type="SUPFAM" id="SSF53822">
    <property type="entry name" value="Periplasmic binding protein-like I"/>
    <property type="match status" value="1"/>
</dbReference>
<accession>A0A3P8VBG1</accession>
<evidence type="ECO:0000256" key="16">
    <source>
        <dbReference type="ARBA" id="ARBA00023305"/>
    </source>
</evidence>
<protein>
    <recommendedName>
        <fullName evidence="18">Guanylate cyclase</fullName>
        <ecNumber evidence="18">4.6.1.2</ecNumber>
    </recommendedName>
</protein>
<name>A0A3P8VBG1_CYNSE</name>
<dbReference type="InterPro" id="IPR001054">
    <property type="entry name" value="A/G_cyclase"/>
</dbReference>
<dbReference type="EC" id="4.6.1.2" evidence="18"/>
<dbReference type="PROSITE" id="PS50125">
    <property type="entry name" value="GUANYLATE_CYCLASE_2"/>
    <property type="match status" value="1"/>
</dbReference>
<keyword evidence="25" id="KW-1185">Reference proteome</keyword>
<evidence type="ECO:0000256" key="8">
    <source>
        <dbReference type="ARBA" id="ARBA00022824"/>
    </source>
</evidence>
<dbReference type="PROSITE" id="PS00452">
    <property type="entry name" value="GUANYLATE_CYCLASE_1"/>
    <property type="match status" value="1"/>
</dbReference>
<dbReference type="OMA" id="FAQHWEA"/>
<dbReference type="GO" id="GO:0005525">
    <property type="term" value="F:GTP binding"/>
    <property type="evidence" value="ECO:0007669"/>
    <property type="project" value="UniProtKB-KW"/>
</dbReference>
<feature type="domain" description="Protein kinase" evidence="22">
    <location>
        <begin position="455"/>
        <end position="746"/>
    </location>
</feature>
<dbReference type="GO" id="GO:0004383">
    <property type="term" value="F:guanylate cyclase activity"/>
    <property type="evidence" value="ECO:0007669"/>
    <property type="project" value="UniProtKB-EC"/>
</dbReference>
<evidence type="ECO:0000256" key="21">
    <source>
        <dbReference type="SAM" id="SignalP"/>
    </source>
</evidence>
<dbReference type="PANTHER" id="PTHR11920">
    <property type="entry name" value="GUANYLYL CYCLASE"/>
    <property type="match status" value="1"/>
</dbReference>
<keyword evidence="7" id="KW-0547">Nucleotide-binding</keyword>
<comment type="catalytic activity">
    <reaction evidence="1 18">
        <text>GTP = 3',5'-cyclic GMP + diphosphate</text>
        <dbReference type="Rhea" id="RHEA:13665"/>
        <dbReference type="ChEBI" id="CHEBI:33019"/>
        <dbReference type="ChEBI" id="CHEBI:37565"/>
        <dbReference type="ChEBI" id="CHEBI:57746"/>
        <dbReference type="EC" id="4.6.1.2"/>
    </reaction>
</comment>
<dbReference type="InterPro" id="IPR001245">
    <property type="entry name" value="Ser-Thr/Tyr_kinase_cat_dom"/>
</dbReference>
<comment type="subcellular location">
    <subcellularLocation>
        <location evidence="3">Cell projection</location>
        <location evidence="3">Cilium</location>
    </subcellularLocation>
    <subcellularLocation>
        <location evidence="2">Endoplasmic reticulum membrane</location>
        <topology evidence="2">Single-pass type I membrane protein</topology>
    </subcellularLocation>
</comment>
<keyword evidence="10" id="KW-0342">GTP-binding</keyword>
<evidence type="ECO:0000256" key="11">
    <source>
        <dbReference type="ARBA" id="ARBA00023136"/>
    </source>
</evidence>
<evidence type="ECO:0000256" key="3">
    <source>
        <dbReference type="ARBA" id="ARBA00004138"/>
    </source>
</evidence>
<keyword evidence="6 21" id="KW-0732">Signal</keyword>
<dbReference type="FunFam" id="3.40.50.2300:FF:000114">
    <property type="entry name" value="Guanylate cyclase"/>
    <property type="match status" value="1"/>
</dbReference>
<proteinExistence type="inferred from homology"/>
<reference evidence="24 25" key="1">
    <citation type="journal article" date="2014" name="Nat. Genet.">
        <title>Whole-genome sequence of a flatfish provides insights into ZW sex chromosome evolution and adaptation to a benthic lifestyle.</title>
        <authorList>
            <person name="Chen S."/>
            <person name="Zhang G."/>
            <person name="Shao C."/>
            <person name="Huang Q."/>
            <person name="Liu G."/>
            <person name="Zhang P."/>
            <person name="Song W."/>
            <person name="An N."/>
            <person name="Chalopin D."/>
            <person name="Volff J.N."/>
            <person name="Hong Y."/>
            <person name="Li Q."/>
            <person name="Sha Z."/>
            <person name="Zhou H."/>
            <person name="Xie M."/>
            <person name="Yu Q."/>
            <person name="Liu Y."/>
            <person name="Xiang H."/>
            <person name="Wang N."/>
            <person name="Wu K."/>
            <person name="Yang C."/>
            <person name="Zhou Q."/>
            <person name="Liao X."/>
            <person name="Yang L."/>
            <person name="Hu Q."/>
            <person name="Zhang J."/>
            <person name="Meng L."/>
            <person name="Jin L."/>
            <person name="Tian Y."/>
            <person name="Lian J."/>
            <person name="Yang J."/>
            <person name="Miao G."/>
            <person name="Liu S."/>
            <person name="Liang Z."/>
            <person name="Yan F."/>
            <person name="Li Y."/>
            <person name="Sun B."/>
            <person name="Zhang H."/>
            <person name="Zhang J."/>
            <person name="Zhu Y."/>
            <person name="Du M."/>
            <person name="Zhao Y."/>
            <person name="Schartl M."/>
            <person name="Tang Q."/>
            <person name="Wang J."/>
        </authorList>
    </citation>
    <scope>NUCLEOTIDE SEQUENCE</scope>
</reference>
<keyword evidence="8" id="KW-0256">Endoplasmic reticulum</keyword>
<reference evidence="24" key="3">
    <citation type="submission" date="2025-09" db="UniProtKB">
        <authorList>
            <consortium name="Ensembl"/>
        </authorList>
    </citation>
    <scope>IDENTIFICATION</scope>
</reference>
<dbReference type="InterPro" id="IPR018297">
    <property type="entry name" value="A/G_cyclase_CS"/>
</dbReference>
<dbReference type="Ensembl" id="ENSCSET00000009909.1">
    <property type="protein sequence ID" value="ENSCSEP00000009795.1"/>
    <property type="gene ID" value="ENSCSEG00000006280.1"/>
</dbReference>
<evidence type="ECO:0000256" key="2">
    <source>
        <dbReference type="ARBA" id="ARBA00004115"/>
    </source>
</evidence>
<evidence type="ECO:0000256" key="14">
    <source>
        <dbReference type="ARBA" id="ARBA00023273"/>
    </source>
</evidence>
<evidence type="ECO:0000256" key="9">
    <source>
        <dbReference type="ARBA" id="ARBA00022989"/>
    </source>
</evidence>
<evidence type="ECO:0000256" key="10">
    <source>
        <dbReference type="ARBA" id="ARBA00023134"/>
    </source>
</evidence>
<keyword evidence="13 17" id="KW-0456">Lyase</keyword>
<dbReference type="SMART" id="SM00220">
    <property type="entry name" value="S_TKc"/>
    <property type="match status" value="1"/>
</dbReference>
<dbReference type="GO" id="GO:0005524">
    <property type="term" value="F:ATP binding"/>
    <property type="evidence" value="ECO:0007669"/>
    <property type="project" value="InterPro"/>
</dbReference>
<feature type="signal peptide" evidence="21">
    <location>
        <begin position="1"/>
        <end position="22"/>
    </location>
</feature>
<dbReference type="Pfam" id="PF00211">
    <property type="entry name" value="Guanylate_cyc"/>
    <property type="match status" value="1"/>
</dbReference>
<dbReference type="Pfam" id="PF01094">
    <property type="entry name" value="ANF_receptor"/>
    <property type="match status" value="1"/>
</dbReference>
<dbReference type="GO" id="GO:0001653">
    <property type="term" value="F:peptide receptor activity"/>
    <property type="evidence" value="ECO:0007669"/>
    <property type="project" value="TreeGrafter"/>
</dbReference>
<evidence type="ECO:0000256" key="18">
    <source>
        <dbReference type="RuleBase" id="RU003431"/>
    </source>
</evidence>
<dbReference type="FunFam" id="3.30.70.1230:FF:000013">
    <property type="entry name" value="Guanylate cyclase"/>
    <property type="match status" value="1"/>
</dbReference>
<dbReference type="Gene3D" id="3.40.50.2300">
    <property type="match status" value="1"/>
</dbReference>
<dbReference type="InterPro" id="IPR011009">
    <property type="entry name" value="Kinase-like_dom_sf"/>
</dbReference>
<keyword evidence="19" id="KW-0175">Coiled coil</keyword>
<evidence type="ECO:0000256" key="12">
    <source>
        <dbReference type="ARBA" id="ARBA00023157"/>
    </source>
</evidence>
<keyword evidence="15 18" id="KW-0141">cGMP biosynthesis</keyword>
<dbReference type="GeneTree" id="ENSGT00940000164853"/>
<dbReference type="CDD" id="cd06371">
    <property type="entry name" value="PBP1_sensory_GC_DEF-like"/>
    <property type="match status" value="1"/>
</dbReference>
<dbReference type="PROSITE" id="PS50011">
    <property type="entry name" value="PROTEIN_KINASE_DOM"/>
    <property type="match status" value="1"/>
</dbReference>
<dbReference type="GO" id="GO:0005886">
    <property type="term" value="C:plasma membrane"/>
    <property type="evidence" value="ECO:0007669"/>
    <property type="project" value="TreeGrafter"/>
</dbReference>
<dbReference type="InterPro" id="IPR029787">
    <property type="entry name" value="Nucleotide_cyclase"/>
</dbReference>
<keyword evidence="12" id="KW-1015">Disulfide bond</keyword>
<dbReference type="Proteomes" id="UP000265120">
    <property type="component" value="Chromosome 1"/>
</dbReference>
<evidence type="ECO:0000256" key="5">
    <source>
        <dbReference type="ARBA" id="ARBA00022692"/>
    </source>
</evidence>
<evidence type="ECO:0000256" key="13">
    <source>
        <dbReference type="ARBA" id="ARBA00023239"/>
    </source>
</evidence>
<organism evidence="24 25">
    <name type="scientific">Cynoglossus semilaevis</name>
    <name type="common">Tongue sole</name>
    <dbReference type="NCBI Taxonomy" id="244447"/>
    <lineage>
        <taxon>Eukaryota</taxon>
        <taxon>Metazoa</taxon>
        <taxon>Chordata</taxon>
        <taxon>Craniata</taxon>
        <taxon>Vertebrata</taxon>
        <taxon>Euteleostomi</taxon>
        <taxon>Actinopterygii</taxon>
        <taxon>Neopterygii</taxon>
        <taxon>Teleostei</taxon>
        <taxon>Neoteleostei</taxon>
        <taxon>Acanthomorphata</taxon>
        <taxon>Carangaria</taxon>
        <taxon>Pleuronectiformes</taxon>
        <taxon>Pleuronectoidei</taxon>
        <taxon>Cynoglossidae</taxon>
        <taxon>Cynoglossinae</taxon>
        <taxon>Cynoglossus</taxon>
    </lineage>
</organism>
<dbReference type="GO" id="GO:0004672">
    <property type="term" value="F:protein kinase activity"/>
    <property type="evidence" value="ECO:0007669"/>
    <property type="project" value="InterPro"/>
</dbReference>